<dbReference type="PANTHER" id="PTHR46551:SF1">
    <property type="entry name" value="SAP DOMAIN-CONTAINING RIBONUCLEOPROTEIN"/>
    <property type="match status" value="1"/>
</dbReference>
<dbReference type="InterPro" id="IPR003034">
    <property type="entry name" value="SAP_dom"/>
</dbReference>
<organism evidence="5">
    <name type="scientific">Tetraselmis chuii</name>
    <dbReference type="NCBI Taxonomy" id="63592"/>
    <lineage>
        <taxon>Eukaryota</taxon>
        <taxon>Viridiplantae</taxon>
        <taxon>Chlorophyta</taxon>
        <taxon>core chlorophytes</taxon>
        <taxon>Chlorodendrophyceae</taxon>
        <taxon>Chlorodendrales</taxon>
        <taxon>Chlorodendraceae</taxon>
        <taxon>Tetraselmis</taxon>
    </lineage>
</organism>
<name>A0A7S1SX04_9CHLO</name>
<proteinExistence type="inferred from homology"/>
<dbReference type="InterPro" id="IPR036361">
    <property type="entry name" value="SAP_dom_sf"/>
</dbReference>
<protein>
    <recommendedName>
        <fullName evidence="4">SAP domain-containing protein</fullName>
    </recommendedName>
</protein>
<feature type="compositionally biased region" description="Basic and acidic residues" evidence="3">
    <location>
        <begin position="165"/>
        <end position="176"/>
    </location>
</feature>
<evidence type="ECO:0000256" key="1">
    <source>
        <dbReference type="ARBA" id="ARBA00022553"/>
    </source>
</evidence>
<dbReference type="SMART" id="SM00513">
    <property type="entry name" value="SAP"/>
    <property type="match status" value="1"/>
</dbReference>
<dbReference type="Pfam" id="PF18592">
    <property type="entry name" value="Tho1_MOS11_C"/>
    <property type="match status" value="1"/>
</dbReference>
<gene>
    <name evidence="5" type="ORF">TCHU04912_LOCUS13722</name>
</gene>
<dbReference type="Pfam" id="PF02037">
    <property type="entry name" value="SAP"/>
    <property type="match status" value="1"/>
</dbReference>
<dbReference type="Gene3D" id="1.10.720.30">
    <property type="entry name" value="SAP domain"/>
    <property type="match status" value="1"/>
</dbReference>
<dbReference type="InterPro" id="IPR052240">
    <property type="entry name" value="SAP_domain_ribonucleoprotein"/>
</dbReference>
<dbReference type="PANTHER" id="PTHR46551">
    <property type="entry name" value="SAP DOMAIN-CONTAINING RIBONUCLEOPROTEIN"/>
    <property type="match status" value="1"/>
</dbReference>
<evidence type="ECO:0000256" key="3">
    <source>
        <dbReference type="SAM" id="MobiDB-lite"/>
    </source>
</evidence>
<feature type="region of interest" description="Disordered" evidence="3">
    <location>
        <begin position="148"/>
        <end position="202"/>
    </location>
</feature>
<accession>A0A7S1SX04</accession>
<feature type="domain" description="SAP" evidence="4">
    <location>
        <begin position="4"/>
        <end position="38"/>
    </location>
</feature>
<dbReference type="InterPro" id="IPR040746">
    <property type="entry name" value="THO1_MOS11_C"/>
</dbReference>
<reference evidence="5" key="1">
    <citation type="submission" date="2021-01" db="EMBL/GenBank/DDBJ databases">
        <authorList>
            <person name="Corre E."/>
            <person name="Pelletier E."/>
            <person name="Niang G."/>
            <person name="Scheremetjew M."/>
            <person name="Finn R."/>
            <person name="Kale V."/>
            <person name="Holt S."/>
            <person name="Cochrane G."/>
            <person name="Meng A."/>
            <person name="Brown T."/>
            <person name="Cohen L."/>
        </authorList>
    </citation>
    <scope>NUCLEOTIDE SEQUENCE</scope>
    <source>
        <strain evidence="5">PLY429</strain>
    </source>
</reference>
<dbReference type="EMBL" id="HBGG01026572">
    <property type="protein sequence ID" value="CAD9211483.1"/>
    <property type="molecule type" value="Transcribed_RNA"/>
</dbReference>
<dbReference type="GO" id="GO:0005634">
    <property type="term" value="C:nucleus"/>
    <property type="evidence" value="ECO:0007669"/>
    <property type="project" value="TreeGrafter"/>
</dbReference>
<dbReference type="GO" id="GO:0016973">
    <property type="term" value="P:poly(A)+ mRNA export from nucleus"/>
    <property type="evidence" value="ECO:0007669"/>
    <property type="project" value="TreeGrafter"/>
</dbReference>
<keyword evidence="1" id="KW-0597">Phosphoprotein</keyword>
<dbReference type="AlphaFoldDB" id="A0A7S1SX04"/>
<evidence type="ECO:0000259" key="4">
    <source>
        <dbReference type="PROSITE" id="PS50800"/>
    </source>
</evidence>
<dbReference type="PROSITE" id="PS50800">
    <property type="entry name" value="SAP"/>
    <property type="match status" value="1"/>
</dbReference>
<feature type="compositionally biased region" description="Low complexity" evidence="3">
    <location>
        <begin position="148"/>
        <end position="164"/>
    </location>
</feature>
<dbReference type="SUPFAM" id="SSF68906">
    <property type="entry name" value="SAP domain"/>
    <property type="match status" value="1"/>
</dbReference>
<evidence type="ECO:0000313" key="5">
    <source>
        <dbReference type="EMBL" id="CAD9211483.1"/>
    </source>
</evidence>
<evidence type="ECO:0000256" key="2">
    <source>
        <dbReference type="ARBA" id="ARBA00046328"/>
    </source>
</evidence>
<comment type="similarity">
    <text evidence="2">Belongs to the SAP domain-containing ribonucleoprotein family.</text>
</comment>
<sequence length="202" mass="21425">MSGLAKLKVAELREQLLERGLDTTGTKQVLLERLQAAEHSAAEGEEEALPAVEGAALEGVEAKARATETPTAVGEARSGSAAIVAGAEKGVTEMTDEERRLARAKRFGMVTKEVVQEKKKARAERFGIPPTVEEKKAERARRFGLDAAGKASAGAAKANAPSKAMQDKLKEREARFGKAAPGSAGAELEAKKKARMERFGLS</sequence>